<dbReference type="InterPro" id="IPR002937">
    <property type="entry name" value="Amino_oxidase"/>
</dbReference>
<keyword evidence="8" id="KW-1185">Reference proteome</keyword>
<evidence type="ECO:0000259" key="6">
    <source>
        <dbReference type="Pfam" id="PF01593"/>
    </source>
</evidence>
<name>A0A7I8VIU0_9ANNE</name>
<dbReference type="Gene3D" id="3.50.50.60">
    <property type="entry name" value="FAD/NAD(P)-binding domain"/>
    <property type="match status" value="1"/>
</dbReference>
<comment type="catalytic activity">
    <reaction evidence="4">
        <text>a secondary aliphatic amine + O2 + H2O = a primary amine + an aldehyde + H2O2</text>
        <dbReference type="Rhea" id="RHEA:26414"/>
        <dbReference type="ChEBI" id="CHEBI:15377"/>
        <dbReference type="ChEBI" id="CHEBI:15379"/>
        <dbReference type="ChEBI" id="CHEBI:16240"/>
        <dbReference type="ChEBI" id="CHEBI:17478"/>
        <dbReference type="ChEBI" id="CHEBI:58855"/>
        <dbReference type="ChEBI" id="CHEBI:65296"/>
        <dbReference type="EC" id="1.4.3.4"/>
    </reaction>
</comment>
<evidence type="ECO:0000256" key="4">
    <source>
        <dbReference type="ARBA" id="ARBA00048448"/>
    </source>
</evidence>
<sequence length="568" mass="64766">MQKQHLRPVDPTLQPLSVTMPLNPITGGPSLGKRASRAADMLTLNEEDNKPKGAVSQFFSNHAKTLMTIAMIFGTIAVIVCIVMIHKSQYEKEIAIEGRECFDVAVIGGGLGGVYTAYKLRGSKGTKIGLFEASDRFGGRIRSVRANSSTWFEFGASHFDPTQQERLMKLIRALNLTEELSTFLPNPDSCSYYLQSQRHRCKDVRLGTVSLQPETILRRLSTWTVNSTDRKRSKFSSVPLFKTGFRNLVREYGSYRKPKNFDNVWKFGERFEYFSSLTSNLNAQILTDFHRNYKHDKRKFMKKGLNRIIDAMLKEFTESQDLKTDTIRKKYLASKLACIYRKHRRYYLTFVGGGGVERVCARRVVLAIPPHALHHVSMQRMNGKDPAETTHVPLPKMEVFPAFGAAIRSKTDLLIKDVVVTDLPSRRFIKMENNLVTINVDGVDADYFRGLYSRHRSSQDIFKKRLSIDLLDQLERCIYPRKLDSSAAVLFHDWGSKAKYVWKRCIQPHRAMKSALKPLAKGHEVYVVGSDYCDGGCQVLMEGALRTSDFVLKKYLLPSLYRNSTDPE</sequence>
<dbReference type="EC" id="1.4.3.4" evidence="3"/>
<keyword evidence="5" id="KW-1133">Transmembrane helix</keyword>
<dbReference type="GO" id="GO:0005741">
    <property type="term" value="C:mitochondrial outer membrane"/>
    <property type="evidence" value="ECO:0007669"/>
    <property type="project" value="UniProtKB-SubCell"/>
</dbReference>
<proteinExistence type="inferred from homology"/>
<dbReference type="OrthoDB" id="5977782at2759"/>
<feature type="domain" description="Amine oxidase" evidence="6">
    <location>
        <begin position="112"/>
        <end position="375"/>
    </location>
</feature>
<evidence type="ECO:0000256" key="2">
    <source>
        <dbReference type="ARBA" id="ARBA00005995"/>
    </source>
</evidence>
<accession>A0A7I8VIU0</accession>
<protein>
    <recommendedName>
        <fullName evidence="3">monoamine oxidase</fullName>
        <ecNumber evidence="3">1.4.3.4</ecNumber>
    </recommendedName>
</protein>
<dbReference type="InterPro" id="IPR036188">
    <property type="entry name" value="FAD/NAD-bd_sf"/>
</dbReference>
<keyword evidence="5" id="KW-0472">Membrane</keyword>
<comment type="caution">
    <text evidence="7">The sequence shown here is derived from an EMBL/GenBank/DDBJ whole genome shotgun (WGS) entry which is preliminary data.</text>
</comment>
<comment type="similarity">
    <text evidence="2">Belongs to the flavin monoamine oxidase family.</text>
</comment>
<dbReference type="EMBL" id="CAJFCJ010000005">
    <property type="protein sequence ID" value="CAD5114478.1"/>
    <property type="molecule type" value="Genomic_DNA"/>
</dbReference>
<dbReference type="GO" id="GO:0097621">
    <property type="term" value="F:monoamine oxidase activity"/>
    <property type="evidence" value="ECO:0007669"/>
    <property type="project" value="UniProtKB-EC"/>
</dbReference>
<evidence type="ECO:0000256" key="3">
    <source>
        <dbReference type="ARBA" id="ARBA00012804"/>
    </source>
</evidence>
<dbReference type="SUPFAM" id="SSF51905">
    <property type="entry name" value="FAD/NAD(P)-binding domain"/>
    <property type="match status" value="1"/>
</dbReference>
<evidence type="ECO:0000313" key="7">
    <source>
        <dbReference type="EMBL" id="CAD5114478.1"/>
    </source>
</evidence>
<reference evidence="7 8" key="1">
    <citation type="submission" date="2020-08" db="EMBL/GenBank/DDBJ databases">
        <authorList>
            <person name="Hejnol A."/>
        </authorList>
    </citation>
    <scope>NUCLEOTIDE SEQUENCE [LARGE SCALE GENOMIC DNA]</scope>
</reference>
<feature type="transmembrane region" description="Helical" evidence="5">
    <location>
        <begin position="66"/>
        <end position="85"/>
    </location>
</feature>
<dbReference type="Pfam" id="PF01593">
    <property type="entry name" value="Amino_oxidase"/>
    <property type="match status" value="1"/>
</dbReference>
<organism evidence="7 8">
    <name type="scientific">Dimorphilus gyrociliatus</name>
    <dbReference type="NCBI Taxonomy" id="2664684"/>
    <lineage>
        <taxon>Eukaryota</taxon>
        <taxon>Metazoa</taxon>
        <taxon>Spiralia</taxon>
        <taxon>Lophotrochozoa</taxon>
        <taxon>Annelida</taxon>
        <taxon>Polychaeta</taxon>
        <taxon>Polychaeta incertae sedis</taxon>
        <taxon>Dinophilidae</taxon>
        <taxon>Dimorphilus</taxon>
    </lineage>
</organism>
<dbReference type="PANTHER" id="PTHR43563">
    <property type="entry name" value="AMINE OXIDASE"/>
    <property type="match status" value="1"/>
</dbReference>
<evidence type="ECO:0000256" key="5">
    <source>
        <dbReference type="SAM" id="Phobius"/>
    </source>
</evidence>
<evidence type="ECO:0000313" key="8">
    <source>
        <dbReference type="Proteomes" id="UP000549394"/>
    </source>
</evidence>
<gene>
    <name evidence="7" type="ORF">DGYR_LOCUS3316</name>
</gene>
<comment type="subcellular location">
    <subcellularLocation>
        <location evidence="1">Mitochondrion outer membrane</location>
        <topology evidence="1">Single-pass type IV membrane protein</topology>
        <orientation evidence="1">Cytoplasmic side</orientation>
    </subcellularLocation>
</comment>
<keyword evidence="5" id="KW-0812">Transmembrane</keyword>
<dbReference type="InterPro" id="IPR050703">
    <property type="entry name" value="Flavin_MAO"/>
</dbReference>
<dbReference type="AlphaFoldDB" id="A0A7I8VIU0"/>
<dbReference type="PANTHER" id="PTHR43563:SF1">
    <property type="entry name" value="AMINE OXIDASE [FLAVIN-CONTAINING] B"/>
    <property type="match status" value="1"/>
</dbReference>
<dbReference type="Proteomes" id="UP000549394">
    <property type="component" value="Unassembled WGS sequence"/>
</dbReference>
<evidence type="ECO:0000256" key="1">
    <source>
        <dbReference type="ARBA" id="ARBA00004362"/>
    </source>
</evidence>